<dbReference type="OMA" id="DCFELQM"/>
<dbReference type="SUPFAM" id="SSF56204">
    <property type="entry name" value="Hect, E3 ligase catalytic domain"/>
    <property type="match status" value="1"/>
</dbReference>
<accession>Q6BH29</accession>
<dbReference type="RefSeq" id="XP_462492.2">
    <property type="nucleotide sequence ID" value="XM_462492.1"/>
</dbReference>
<evidence type="ECO:0000256" key="6">
    <source>
        <dbReference type="SAM" id="MobiDB-lite"/>
    </source>
</evidence>
<feature type="domain" description="HECT" evidence="7">
    <location>
        <begin position="668"/>
        <end position="1023"/>
    </location>
</feature>
<dbReference type="Pfam" id="PF00632">
    <property type="entry name" value="HECT"/>
    <property type="match status" value="1"/>
</dbReference>
<dbReference type="VEuPathDB" id="FungiDB:DEHA2G21824g"/>
<dbReference type="STRING" id="284592.Q6BH29"/>
<proteinExistence type="predicted"/>
<keyword evidence="9" id="KW-1185">Reference proteome</keyword>
<evidence type="ECO:0000256" key="2">
    <source>
        <dbReference type="ARBA" id="ARBA00012485"/>
    </source>
</evidence>
<dbReference type="InterPro" id="IPR000569">
    <property type="entry name" value="HECT_dom"/>
</dbReference>
<reference evidence="8 9" key="1">
    <citation type="journal article" date="2004" name="Nature">
        <title>Genome evolution in yeasts.</title>
        <authorList>
            <consortium name="Genolevures"/>
            <person name="Dujon B."/>
            <person name="Sherman D."/>
            <person name="Fischer G."/>
            <person name="Durrens P."/>
            <person name="Casaregola S."/>
            <person name="Lafontaine I."/>
            <person name="de Montigny J."/>
            <person name="Marck C."/>
            <person name="Neuveglise C."/>
            <person name="Talla E."/>
            <person name="Goffard N."/>
            <person name="Frangeul L."/>
            <person name="Aigle M."/>
            <person name="Anthouard V."/>
            <person name="Babour A."/>
            <person name="Barbe V."/>
            <person name="Barnay S."/>
            <person name="Blanchin S."/>
            <person name="Beckerich J.M."/>
            <person name="Beyne E."/>
            <person name="Bleykasten C."/>
            <person name="Boisrame A."/>
            <person name="Boyer J."/>
            <person name="Cattolico L."/>
            <person name="Confanioleri F."/>
            <person name="de Daruvar A."/>
            <person name="Despons L."/>
            <person name="Fabre E."/>
            <person name="Fairhead C."/>
            <person name="Ferry-Dumazet H."/>
            <person name="Groppi A."/>
            <person name="Hantraye F."/>
            <person name="Hennequin C."/>
            <person name="Jauniaux N."/>
            <person name="Joyet P."/>
            <person name="Kachouri R."/>
            <person name="Kerrest A."/>
            <person name="Koszul R."/>
            <person name="Lemaire M."/>
            <person name="Lesur I."/>
            <person name="Ma L."/>
            <person name="Muller H."/>
            <person name="Nicaud J.M."/>
            <person name="Nikolski M."/>
            <person name="Oztas S."/>
            <person name="Ozier-Kalogeropoulos O."/>
            <person name="Pellenz S."/>
            <person name="Potier S."/>
            <person name="Richard G.F."/>
            <person name="Straub M.L."/>
            <person name="Suleau A."/>
            <person name="Swennene D."/>
            <person name="Tekaia F."/>
            <person name="Wesolowski-Louvel M."/>
            <person name="Westhof E."/>
            <person name="Wirth B."/>
            <person name="Zeniou-Meyer M."/>
            <person name="Zivanovic I."/>
            <person name="Bolotin-Fukuhara M."/>
            <person name="Thierry A."/>
            <person name="Bouchier C."/>
            <person name="Caudron B."/>
            <person name="Scarpelli C."/>
            <person name="Gaillardin C."/>
            <person name="Weissenbach J."/>
            <person name="Wincker P."/>
            <person name="Souciet J.L."/>
        </authorList>
    </citation>
    <scope>NUCLEOTIDE SEQUENCE [LARGE SCALE GENOMIC DNA]</scope>
    <source>
        <strain evidence="9">ATCC 36239 / CBS 767 / BCRC 21394 / JCM 1990 / NBRC 0083 / IGC 2968</strain>
    </source>
</reference>
<dbReference type="PANTHER" id="PTHR45700:SF2">
    <property type="entry name" value="UBIQUITIN-PROTEIN LIGASE E3C"/>
    <property type="match status" value="1"/>
</dbReference>
<protein>
    <recommendedName>
        <fullName evidence="2">HECT-type E3 ubiquitin transferase</fullName>
        <ecNumber evidence="2">2.3.2.26</ecNumber>
    </recommendedName>
</protein>
<dbReference type="Gene3D" id="3.30.2160.10">
    <property type="entry name" value="Hect, E3 ligase catalytic domain"/>
    <property type="match status" value="1"/>
</dbReference>
<keyword evidence="4 5" id="KW-0833">Ubl conjugation pathway</keyword>
<dbReference type="HOGENOM" id="CLU_002173_2_3_1"/>
<evidence type="ECO:0000313" key="8">
    <source>
        <dbReference type="EMBL" id="CAG91002.2"/>
    </source>
</evidence>
<dbReference type="PANTHER" id="PTHR45700">
    <property type="entry name" value="UBIQUITIN-PROTEIN LIGASE E3C"/>
    <property type="match status" value="1"/>
</dbReference>
<dbReference type="CDD" id="cd00078">
    <property type="entry name" value="HECTc"/>
    <property type="match status" value="1"/>
</dbReference>
<feature type="compositionally biased region" description="Acidic residues" evidence="6">
    <location>
        <begin position="564"/>
        <end position="578"/>
    </location>
</feature>
<organism evidence="8 9">
    <name type="scientific">Debaryomyces hansenii (strain ATCC 36239 / CBS 767 / BCRC 21394 / JCM 1990 / NBRC 0083 / IGC 2968)</name>
    <name type="common">Yeast</name>
    <name type="synonym">Torulaspora hansenii</name>
    <dbReference type="NCBI Taxonomy" id="284592"/>
    <lineage>
        <taxon>Eukaryota</taxon>
        <taxon>Fungi</taxon>
        <taxon>Dikarya</taxon>
        <taxon>Ascomycota</taxon>
        <taxon>Saccharomycotina</taxon>
        <taxon>Pichiomycetes</taxon>
        <taxon>Debaryomycetaceae</taxon>
        <taxon>Debaryomyces</taxon>
    </lineage>
</organism>
<name>Q6BH29_DEBHA</name>
<dbReference type="FunFam" id="3.30.2410.10:FF:000011">
    <property type="entry name" value="Putative Ubiquitin-protein ligase E3C"/>
    <property type="match status" value="1"/>
</dbReference>
<evidence type="ECO:0000256" key="1">
    <source>
        <dbReference type="ARBA" id="ARBA00000885"/>
    </source>
</evidence>
<dbReference type="InterPro" id="IPR035983">
    <property type="entry name" value="Hect_E3_ubiquitin_ligase"/>
</dbReference>
<feature type="active site" description="Glycyl thioester intermediate" evidence="5">
    <location>
        <position position="991"/>
    </location>
</feature>
<comment type="catalytic activity">
    <reaction evidence="1">
        <text>S-ubiquitinyl-[E2 ubiquitin-conjugating enzyme]-L-cysteine + [acceptor protein]-L-lysine = [E2 ubiquitin-conjugating enzyme]-L-cysteine + N(6)-ubiquitinyl-[acceptor protein]-L-lysine.</text>
        <dbReference type="EC" id="2.3.2.26"/>
    </reaction>
</comment>
<dbReference type="GeneID" id="2905442"/>
<dbReference type="Gene3D" id="3.30.2410.10">
    <property type="entry name" value="Hect, E3 ligase catalytic domain"/>
    <property type="match status" value="1"/>
</dbReference>
<dbReference type="GO" id="GO:0006511">
    <property type="term" value="P:ubiquitin-dependent protein catabolic process"/>
    <property type="evidence" value="ECO:0007669"/>
    <property type="project" value="TreeGrafter"/>
</dbReference>
<dbReference type="OrthoDB" id="8068875at2759"/>
<dbReference type="InParanoid" id="Q6BH29"/>
<dbReference type="Gene3D" id="3.90.1750.10">
    <property type="entry name" value="Hect, E3 ligase catalytic domains"/>
    <property type="match status" value="1"/>
</dbReference>
<gene>
    <name evidence="8" type="ordered locus">DEHA2G21824g</name>
</gene>
<dbReference type="InterPro" id="IPR044611">
    <property type="entry name" value="E3A/B/C-like"/>
</dbReference>
<feature type="region of interest" description="Disordered" evidence="6">
    <location>
        <begin position="564"/>
        <end position="591"/>
    </location>
</feature>
<dbReference type="AlphaFoldDB" id="Q6BH29"/>
<evidence type="ECO:0000313" key="9">
    <source>
        <dbReference type="Proteomes" id="UP000000599"/>
    </source>
</evidence>
<dbReference type="SMART" id="SM00119">
    <property type="entry name" value="HECTc"/>
    <property type="match status" value="1"/>
</dbReference>
<sequence length="1023" mass="118512">MINFTGNTKKRVVNLGNKKSNDTTNYLEKTRLQRQQREEQRQRERSSLVLQSYIRRYIDLSSQNEILRQEWADEMGHWKSEEDWCKWISKFSFLCRWGTSRHNLDITCHQLALFYEGLNNNCLSSKYEISSSLYDSLTKNLINVISALSSSQKSIGCISVICDCITLLISKYNKGAHRYPNLILYLSKSISRKVIPDETVNKIISLIFDINVSDSSKNFIEFLSIPNIFNSIGIEGNHHLLEIIRRQVPSDNSTSLLHSLGGLQKINLLVNVLRIHGDRQFIASDYLVVGLILSTISFSIKDRTNLDEDGFEEDEFERTDIDDGSDIPRSSEALILVSNGVIEQLQVLYSARFIKQAIKYFTDADELSQLALHIFATLTYLIPVSKSKLCILITITPGSYKWFYNQLRKDPIYKFIEQKNMENYDYLRSDDLIQLYSKIPENLVSIFWKTLYTFEELYSYWLIVSNDLESFSEDKLSLQEASKFLKFLKNVCLTLIFNNNNTSLFNEFGKLKDISISLLNQLYTKNSRLMFLPDKFWKPNELNFNIDNMLQLIIDEEERRNEMEVEASDNDSDLELNGDDLSHKNSSKKPKFAKANSDTLAKLEVLKKLPYFISFRDRVKVLQTLIQIDRERLMGSDAFSFFQPPKRLKADIRRESLFEDAFNNFHKCGSDFKHTLSVTLFNEQGGQEAGIDGGGITKEFLTSVAMEGFQPHGKFELFKETAENQLYPSDEIYKMLSKKIEVKEQQQKLLYLRFLGNIIGKCFYENVLIDLSFAPFFLNKWCSFNRGQNSMKNSINDLNYLDRELFTNLMKLTSMDSNELEQLDLNFTIDEKINDFNCTFDLLPPNGAEIKVDQSNRLNYIHQISNFRLNQSLHVQTKFFLNGLFEIISSSWLSMFDASELQMLISGGENDVNIQDWKENVEYGGYFDDDTTVVYFWEVISEMSPEERFKLIKFVTSVSRAPLLGFGSLNPKFGIRNAGRSIDRLPTASTCVNLLKLPDYQDKELVRSKLLYAINTEARFDLS</sequence>
<dbReference type="EMBL" id="CR382139">
    <property type="protein sequence ID" value="CAG91002.2"/>
    <property type="molecule type" value="Genomic_DNA"/>
</dbReference>
<keyword evidence="3" id="KW-0808">Transferase</keyword>
<evidence type="ECO:0000259" key="7">
    <source>
        <dbReference type="PROSITE" id="PS50237"/>
    </source>
</evidence>
<dbReference type="FunCoup" id="Q6BH29">
    <property type="interactions" value="438"/>
</dbReference>
<dbReference type="KEGG" id="dha:DEHA2G21824g"/>
<evidence type="ECO:0000256" key="5">
    <source>
        <dbReference type="PROSITE-ProRule" id="PRU00104"/>
    </source>
</evidence>
<dbReference type="GO" id="GO:0000209">
    <property type="term" value="P:protein polyubiquitination"/>
    <property type="evidence" value="ECO:0007669"/>
    <property type="project" value="InterPro"/>
</dbReference>
<dbReference type="Proteomes" id="UP000000599">
    <property type="component" value="Chromosome G"/>
</dbReference>
<dbReference type="EC" id="2.3.2.26" evidence="2"/>
<evidence type="ECO:0000256" key="3">
    <source>
        <dbReference type="ARBA" id="ARBA00022679"/>
    </source>
</evidence>
<dbReference type="eggNOG" id="KOG0942">
    <property type="taxonomic scope" value="Eukaryota"/>
</dbReference>
<dbReference type="PROSITE" id="PS50237">
    <property type="entry name" value="HECT"/>
    <property type="match status" value="1"/>
</dbReference>
<evidence type="ECO:0000256" key="4">
    <source>
        <dbReference type="ARBA" id="ARBA00022786"/>
    </source>
</evidence>
<dbReference type="GO" id="GO:0061630">
    <property type="term" value="F:ubiquitin protein ligase activity"/>
    <property type="evidence" value="ECO:0007669"/>
    <property type="project" value="UniProtKB-EC"/>
</dbReference>